<dbReference type="GO" id="GO:0008410">
    <property type="term" value="F:CoA-transferase activity"/>
    <property type="evidence" value="ECO:0007669"/>
    <property type="project" value="TreeGrafter"/>
</dbReference>
<name>A0A9X8D7E3_9BURK</name>
<dbReference type="SUPFAM" id="SSF89796">
    <property type="entry name" value="CoA-transferase family III (CaiB/BaiF)"/>
    <property type="match status" value="1"/>
</dbReference>
<proteinExistence type="predicted"/>
<dbReference type="AlphaFoldDB" id="A0A9X8D7E3"/>
<dbReference type="InterPro" id="IPR050483">
    <property type="entry name" value="CoA-transferase_III_domain"/>
</dbReference>
<dbReference type="OrthoDB" id="5294844at2"/>
<reference evidence="2 3" key="1">
    <citation type="submission" date="2018-09" db="EMBL/GenBank/DDBJ databases">
        <title>Acidovorax cavernicola nov. sp. isolated from Gruta de las Maravillas (Aracena, Spain).</title>
        <authorList>
            <person name="Jurado V."/>
            <person name="Gutierrez-Patricio S."/>
            <person name="Gonzalez-Pimentel J.L."/>
            <person name="Miller A.Z."/>
            <person name="Laiz L."/>
            <person name="Saiz-Jimenez C."/>
        </authorList>
    </citation>
    <scope>NUCLEOTIDE SEQUENCE [LARGE SCALE GENOMIC DNA]</scope>
    <source>
        <strain evidence="2 3">1011MAR4D40.2</strain>
    </source>
</reference>
<dbReference type="Gene3D" id="3.30.1540.10">
    <property type="entry name" value="formyl-coa transferase, domain 3"/>
    <property type="match status" value="1"/>
</dbReference>
<dbReference type="InterPro" id="IPR023606">
    <property type="entry name" value="CoA-Trfase_III_dom_1_sf"/>
</dbReference>
<keyword evidence="1 2" id="KW-0808">Transferase</keyword>
<gene>
    <name evidence="2" type="ORF">D3H34_07355</name>
</gene>
<dbReference type="RefSeq" id="WP_119552785.1">
    <property type="nucleotide sequence ID" value="NZ_QXMN01000005.1"/>
</dbReference>
<dbReference type="EMBL" id="QXMN01000005">
    <property type="protein sequence ID" value="RIX83242.1"/>
    <property type="molecule type" value="Genomic_DNA"/>
</dbReference>
<dbReference type="Pfam" id="PF02515">
    <property type="entry name" value="CoA_transf_3"/>
    <property type="match status" value="1"/>
</dbReference>
<protein>
    <submittedName>
        <fullName evidence="2">CoA transferase</fullName>
    </submittedName>
</protein>
<evidence type="ECO:0000256" key="1">
    <source>
        <dbReference type="ARBA" id="ARBA00022679"/>
    </source>
</evidence>
<evidence type="ECO:0000313" key="2">
    <source>
        <dbReference type="EMBL" id="RIX83242.1"/>
    </source>
</evidence>
<dbReference type="InterPro" id="IPR003673">
    <property type="entry name" value="CoA-Trfase_fam_III"/>
</dbReference>
<dbReference type="Proteomes" id="UP000265619">
    <property type="component" value="Unassembled WGS sequence"/>
</dbReference>
<comment type="caution">
    <text evidence="2">The sequence shown here is derived from an EMBL/GenBank/DDBJ whole genome shotgun (WGS) entry which is preliminary data.</text>
</comment>
<evidence type="ECO:0000313" key="3">
    <source>
        <dbReference type="Proteomes" id="UP000265619"/>
    </source>
</evidence>
<dbReference type="Gene3D" id="3.40.50.10540">
    <property type="entry name" value="Crotonobetainyl-coa:carnitine coa-transferase, domain 1"/>
    <property type="match status" value="1"/>
</dbReference>
<keyword evidence="3" id="KW-1185">Reference proteome</keyword>
<sequence>MLGDSLNGIRVIDFTQVAAGPVCTQTLADLGADVIKIEAPTGELCRALAPFVEGQSLGFMALNGNKRSVALDLKDPGQLEAALQLAASADVVVESFRPGVMQRLGLGYEDVRQRNPGVIYCSVSAYGQEGAWQHKPGVDGVLQAVSGLMSVTGLPEAPPCKVQVPVVDMVTGYVAAIGVLGALARRRRGGEDGGEGQWIDASMFASAIALQQMSFASYFADGVPPARIGSAAPYAAPNEALRCADGWIMLAAYHPSRWEALCGVLECPGLLADPRFRELSGRIAHRRELVQLLEERMTRRPRSEWLKRFEAVDIICAPINDYAEVIASPAFADAKLSETVRHPVAGELTLPATPLRAVGEVPRARRPAPLVGEHTREVLRAAGIAHDNEGNKTCL</sequence>
<dbReference type="PANTHER" id="PTHR48207">
    <property type="entry name" value="SUCCINATE--HYDROXYMETHYLGLUTARATE COA-TRANSFERASE"/>
    <property type="match status" value="1"/>
</dbReference>
<dbReference type="InterPro" id="IPR044855">
    <property type="entry name" value="CoA-Trfase_III_dom3_sf"/>
</dbReference>
<accession>A0A9X8D7E3</accession>
<dbReference type="PANTHER" id="PTHR48207:SF3">
    <property type="entry name" value="SUCCINATE--HYDROXYMETHYLGLUTARATE COA-TRANSFERASE"/>
    <property type="match status" value="1"/>
</dbReference>
<organism evidence="2 3">
    <name type="scientific">Acidovorax cavernicola</name>
    <dbReference type="NCBI Taxonomy" id="1675792"/>
    <lineage>
        <taxon>Bacteria</taxon>
        <taxon>Pseudomonadati</taxon>
        <taxon>Pseudomonadota</taxon>
        <taxon>Betaproteobacteria</taxon>
        <taxon>Burkholderiales</taxon>
        <taxon>Comamonadaceae</taxon>
        <taxon>Acidovorax</taxon>
    </lineage>
</organism>